<keyword evidence="3" id="KW-1185">Reference proteome</keyword>
<dbReference type="Proteomes" id="UP000721844">
    <property type="component" value="Unassembled WGS sequence"/>
</dbReference>
<sequence>MPADTKLQSSKYLNNLIEQDHRGVKARTGPMLGFRRFKTASIILAGIKLMRRIYKGQFNLGKLRIEGTTTPAIWNAVLSA</sequence>
<name>A0A963Z6Z0_9PROT</name>
<dbReference type="AlphaFoldDB" id="A0A963Z6Z0"/>
<evidence type="ECO:0000259" key="1">
    <source>
        <dbReference type="Pfam" id="PF13610"/>
    </source>
</evidence>
<dbReference type="EMBL" id="JAESVA010000019">
    <property type="protein sequence ID" value="MCB8883975.1"/>
    <property type="molecule type" value="Genomic_DNA"/>
</dbReference>
<dbReference type="RefSeq" id="WP_264481699.1">
    <property type="nucleotide sequence ID" value="NZ_JAESVA010000019.1"/>
</dbReference>
<evidence type="ECO:0000313" key="2">
    <source>
        <dbReference type="EMBL" id="MCB8883975.1"/>
    </source>
</evidence>
<proteinExistence type="predicted"/>
<evidence type="ECO:0000313" key="3">
    <source>
        <dbReference type="Proteomes" id="UP000721844"/>
    </source>
</evidence>
<protein>
    <submittedName>
        <fullName evidence="2">DDE-type integrase/transposase/recombinase</fullName>
    </submittedName>
</protein>
<comment type="caution">
    <text evidence="2">The sequence shown here is derived from an EMBL/GenBank/DDBJ whole genome shotgun (WGS) entry which is preliminary data.</text>
</comment>
<dbReference type="InterPro" id="IPR032874">
    <property type="entry name" value="DDE_dom"/>
</dbReference>
<dbReference type="Pfam" id="PF13610">
    <property type="entry name" value="DDE_Tnp_IS240"/>
    <property type="match status" value="1"/>
</dbReference>
<gene>
    <name evidence="2" type="ORF">ACELLULO517_27290</name>
</gene>
<accession>A0A963Z6Z0</accession>
<organism evidence="2 3">
    <name type="scientific">Acidisoma cellulosilyticum</name>
    <dbReference type="NCBI Taxonomy" id="2802395"/>
    <lineage>
        <taxon>Bacteria</taxon>
        <taxon>Pseudomonadati</taxon>
        <taxon>Pseudomonadota</taxon>
        <taxon>Alphaproteobacteria</taxon>
        <taxon>Acetobacterales</taxon>
        <taxon>Acidocellaceae</taxon>
        <taxon>Acidisoma</taxon>
    </lineage>
</organism>
<reference evidence="2 3" key="1">
    <citation type="journal article" date="2021" name="Microorganisms">
        <title>Acidisoma silvae sp. nov. and Acidisomacellulosilytica sp. nov., Two Acidophilic Bacteria Isolated from Decaying Wood, Hydrolyzing Cellulose and Producing Poly-3-hydroxybutyrate.</title>
        <authorList>
            <person name="Mieszkin S."/>
            <person name="Pouder E."/>
            <person name="Uroz S."/>
            <person name="Simon-Colin C."/>
            <person name="Alain K."/>
        </authorList>
    </citation>
    <scope>NUCLEOTIDE SEQUENCE [LARGE SCALE GENOMIC DNA]</scope>
    <source>
        <strain evidence="2 3">HW T5.17</strain>
    </source>
</reference>
<feature type="domain" description="DDE" evidence="1">
    <location>
        <begin position="6"/>
        <end position="57"/>
    </location>
</feature>